<dbReference type="InterPro" id="IPR005501">
    <property type="entry name" value="LamB/YcsF/PxpA-like"/>
</dbReference>
<sequence>MNDVNPASQTIDLNSDVGEGFGRWSIADDNQIMPLISSANIACGFHAGDPVVMIATCSSAHRHGVRIGAHIGYRDLPGFGRRFIDYDPQDLRAETIYQIGAITAAAHSIGAEVTYVKPHGALYNRMAHDEDHAAAVIEGIQATNPSLALMVLSGTPVVDQALEAGLHVIREAFADRVYTPDGTLKSRKYPDAVHHDPELAADQALQLALGQPVLSSAGTPVSIDADSICVHGDNEAALAVVRQIHQLFQHHGIEVAHAH</sequence>
<keyword evidence="3" id="KW-1185">Reference proteome</keyword>
<keyword evidence="1" id="KW-0067">ATP-binding</keyword>
<dbReference type="SUPFAM" id="SSF88713">
    <property type="entry name" value="Glycoside hydrolase/deacetylase"/>
    <property type="match status" value="1"/>
</dbReference>
<comment type="function">
    <text evidence="1">Catalyzes the cleavage of 5-oxoproline to form L-glutamate coupled to the hydrolysis of ATP to ADP and inorganic phosphate.</text>
</comment>
<protein>
    <recommendedName>
        <fullName evidence="1">5-oxoprolinase subunit A</fullName>
        <shortName evidence="1">5-OPase subunit A</shortName>
        <ecNumber evidence="1">3.5.2.9</ecNumber>
    </recommendedName>
    <alternativeName>
        <fullName evidence="1">5-oxoprolinase (ATP-hydrolyzing) subunit A</fullName>
    </alternativeName>
</protein>
<reference evidence="2 3" key="1">
    <citation type="submission" date="2019-12" db="EMBL/GenBank/DDBJ databases">
        <title>Corynebacterium sp. nov., isolated from feces of the Anser Albifrons in China.</title>
        <authorList>
            <person name="Liu Q."/>
        </authorList>
    </citation>
    <scope>NUCLEOTIDE SEQUENCE [LARGE SCALE GENOMIC DNA]</scope>
    <source>
        <strain evidence="2 3">4H37-19</strain>
    </source>
</reference>
<dbReference type="RefSeq" id="WP_187975413.1">
    <property type="nucleotide sequence ID" value="NZ_CP046884.1"/>
</dbReference>
<proteinExistence type="inferred from homology"/>
<evidence type="ECO:0000313" key="3">
    <source>
        <dbReference type="Proteomes" id="UP000516320"/>
    </source>
</evidence>
<dbReference type="PANTHER" id="PTHR30292:SF0">
    <property type="entry name" value="5-OXOPROLINASE SUBUNIT A"/>
    <property type="match status" value="1"/>
</dbReference>
<dbReference type="KEGG" id="cpoy:GP475_04320"/>
<comment type="similarity">
    <text evidence="1">Belongs to the LamB/PxpA family.</text>
</comment>
<keyword evidence="1" id="KW-0547">Nucleotide-binding</keyword>
<keyword evidence="1 2" id="KW-0378">Hydrolase</keyword>
<comment type="catalytic activity">
    <reaction evidence="1">
        <text>5-oxo-L-proline + ATP + 2 H2O = L-glutamate + ADP + phosphate + H(+)</text>
        <dbReference type="Rhea" id="RHEA:10348"/>
        <dbReference type="ChEBI" id="CHEBI:15377"/>
        <dbReference type="ChEBI" id="CHEBI:15378"/>
        <dbReference type="ChEBI" id="CHEBI:29985"/>
        <dbReference type="ChEBI" id="CHEBI:30616"/>
        <dbReference type="ChEBI" id="CHEBI:43474"/>
        <dbReference type="ChEBI" id="CHEBI:58402"/>
        <dbReference type="ChEBI" id="CHEBI:456216"/>
        <dbReference type="EC" id="3.5.2.9"/>
    </reaction>
</comment>
<gene>
    <name evidence="1 2" type="primary">pxpA</name>
    <name evidence="2" type="ORF">GP475_04320</name>
</gene>
<dbReference type="NCBIfam" id="NF003814">
    <property type="entry name" value="PRK05406.1-3"/>
    <property type="match status" value="1"/>
</dbReference>
<dbReference type="EMBL" id="CP046884">
    <property type="protein sequence ID" value="QNQ89955.1"/>
    <property type="molecule type" value="Genomic_DNA"/>
</dbReference>
<evidence type="ECO:0000313" key="2">
    <source>
        <dbReference type="EMBL" id="QNQ89955.1"/>
    </source>
</evidence>
<dbReference type="Proteomes" id="UP000516320">
    <property type="component" value="Chromosome"/>
</dbReference>
<dbReference type="GO" id="GO:0005975">
    <property type="term" value="P:carbohydrate metabolic process"/>
    <property type="evidence" value="ECO:0007669"/>
    <property type="project" value="InterPro"/>
</dbReference>
<dbReference type="Gene3D" id="3.20.20.370">
    <property type="entry name" value="Glycoside hydrolase/deacetylase"/>
    <property type="match status" value="1"/>
</dbReference>
<dbReference type="HAMAP" id="MF_00691">
    <property type="entry name" value="PxpA"/>
    <property type="match status" value="1"/>
</dbReference>
<accession>A0A7H0SN30</accession>
<name>A0A7H0SN30_9CORY</name>
<evidence type="ECO:0000256" key="1">
    <source>
        <dbReference type="HAMAP-Rule" id="MF_00691"/>
    </source>
</evidence>
<dbReference type="Pfam" id="PF03746">
    <property type="entry name" value="LamB_YcsF"/>
    <property type="match status" value="1"/>
</dbReference>
<dbReference type="GO" id="GO:0005524">
    <property type="term" value="F:ATP binding"/>
    <property type="evidence" value="ECO:0007669"/>
    <property type="project" value="UniProtKB-UniRule"/>
</dbReference>
<dbReference type="AlphaFoldDB" id="A0A7H0SN30"/>
<dbReference type="NCBIfam" id="NF003816">
    <property type="entry name" value="PRK05406.1-5"/>
    <property type="match status" value="1"/>
</dbReference>
<organism evidence="2 3">
    <name type="scientific">Corynebacterium poyangense</name>
    <dbReference type="NCBI Taxonomy" id="2684405"/>
    <lineage>
        <taxon>Bacteria</taxon>
        <taxon>Bacillati</taxon>
        <taxon>Actinomycetota</taxon>
        <taxon>Actinomycetes</taxon>
        <taxon>Mycobacteriales</taxon>
        <taxon>Corynebacteriaceae</taxon>
        <taxon>Corynebacterium</taxon>
    </lineage>
</organism>
<dbReference type="PANTHER" id="PTHR30292">
    <property type="entry name" value="UNCHARACTERIZED PROTEIN YBGL-RELATED"/>
    <property type="match status" value="1"/>
</dbReference>
<dbReference type="GO" id="GO:0017168">
    <property type="term" value="F:5-oxoprolinase (ATP-hydrolyzing) activity"/>
    <property type="evidence" value="ECO:0007669"/>
    <property type="project" value="UniProtKB-UniRule"/>
</dbReference>
<dbReference type="EC" id="3.5.2.9" evidence="1"/>
<comment type="subunit">
    <text evidence="1">Forms a complex composed of PxpA, PxpB and PxpC.</text>
</comment>
<dbReference type="InterPro" id="IPR011330">
    <property type="entry name" value="Glyco_hydro/deAcase_b/a-brl"/>
</dbReference>
<dbReference type="CDD" id="cd10787">
    <property type="entry name" value="LamB_YcsF_like"/>
    <property type="match status" value="1"/>
</dbReference>